<keyword evidence="3" id="KW-1185">Reference proteome</keyword>
<comment type="caution">
    <text evidence="2">The sequence shown here is derived from an EMBL/GenBank/DDBJ whole genome shotgun (WGS) entry which is preliminary data.</text>
</comment>
<evidence type="ECO:0000313" key="3">
    <source>
        <dbReference type="Proteomes" id="UP000815325"/>
    </source>
</evidence>
<feature type="compositionally biased region" description="Gly residues" evidence="1">
    <location>
        <begin position="288"/>
        <end position="307"/>
    </location>
</feature>
<protein>
    <submittedName>
        <fullName evidence="2">Uncharacterized protein</fullName>
    </submittedName>
</protein>
<evidence type="ECO:0000256" key="1">
    <source>
        <dbReference type="SAM" id="MobiDB-lite"/>
    </source>
</evidence>
<dbReference type="EMBL" id="MU069684">
    <property type="protein sequence ID" value="KAF5835897.1"/>
    <property type="molecule type" value="Genomic_DNA"/>
</dbReference>
<gene>
    <name evidence="2" type="ORF">DUNSADRAFT_6710</name>
</gene>
<feature type="compositionally biased region" description="Low complexity" evidence="1">
    <location>
        <begin position="308"/>
        <end position="337"/>
    </location>
</feature>
<feature type="region of interest" description="Disordered" evidence="1">
    <location>
        <begin position="250"/>
        <end position="274"/>
    </location>
</feature>
<feature type="region of interest" description="Disordered" evidence="1">
    <location>
        <begin position="196"/>
        <end position="228"/>
    </location>
</feature>
<feature type="compositionally biased region" description="Low complexity" evidence="1">
    <location>
        <begin position="386"/>
        <end position="400"/>
    </location>
</feature>
<feature type="compositionally biased region" description="Low complexity" evidence="1">
    <location>
        <begin position="355"/>
        <end position="364"/>
    </location>
</feature>
<dbReference type="Proteomes" id="UP000815325">
    <property type="component" value="Unassembled WGS sequence"/>
</dbReference>
<feature type="region of interest" description="Disordered" evidence="1">
    <location>
        <begin position="153"/>
        <end position="175"/>
    </location>
</feature>
<organism evidence="2 3">
    <name type="scientific">Dunaliella salina</name>
    <name type="common">Green alga</name>
    <name type="synonym">Protococcus salinus</name>
    <dbReference type="NCBI Taxonomy" id="3046"/>
    <lineage>
        <taxon>Eukaryota</taxon>
        <taxon>Viridiplantae</taxon>
        <taxon>Chlorophyta</taxon>
        <taxon>core chlorophytes</taxon>
        <taxon>Chlorophyceae</taxon>
        <taxon>CS clade</taxon>
        <taxon>Chlamydomonadales</taxon>
        <taxon>Dunaliellaceae</taxon>
        <taxon>Dunaliella</taxon>
    </lineage>
</organism>
<feature type="compositionally biased region" description="Acidic residues" evidence="1">
    <location>
        <begin position="413"/>
        <end position="424"/>
    </location>
</feature>
<feature type="compositionally biased region" description="Low complexity" evidence="1">
    <location>
        <begin position="202"/>
        <end position="214"/>
    </location>
</feature>
<feature type="compositionally biased region" description="Low complexity" evidence="1">
    <location>
        <begin position="153"/>
        <end position="166"/>
    </location>
</feature>
<accession>A0ABQ7GMV0</accession>
<reference evidence="2" key="1">
    <citation type="submission" date="2017-08" db="EMBL/GenBank/DDBJ databases">
        <authorList>
            <person name="Polle J.E."/>
            <person name="Barry K."/>
            <person name="Cushman J."/>
            <person name="Schmutz J."/>
            <person name="Tran D."/>
            <person name="Hathwaick L.T."/>
            <person name="Yim W.C."/>
            <person name="Jenkins J."/>
            <person name="Mckie-Krisberg Z.M."/>
            <person name="Prochnik S."/>
            <person name="Lindquist E."/>
            <person name="Dockter R.B."/>
            <person name="Adam C."/>
            <person name="Molina H."/>
            <person name="Bunkerborg J."/>
            <person name="Jin E."/>
            <person name="Buchheim M."/>
            <person name="Magnuson J."/>
        </authorList>
    </citation>
    <scope>NUCLEOTIDE SEQUENCE</scope>
    <source>
        <strain evidence="2">CCAP 19/18</strain>
    </source>
</reference>
<proteinExistence type="predicted"/>
<name>A0ABQ7GMV0_DUNSA</name>
<evidence type="ECO:0000313" key="2">
    <source>
        <dbReference type="EMBL" id="KAF5835897.1"/>
    </source>
</evidence>
<feature type="region of interest" description="Disordered" evidence="1">
    <location>
        <begin position="288"/>
        <end position="424"/>
    </location>
</feature>
<sequence length="424" mass="44014">MPLYLCTHAVEPSASVPLPMIVLIDLVRRKQLPVTLRPRMVLPTSGATSVSVWDAPSAASLEAWLNEHLNQDVVHELNEVQEDFSHGIAFELSRARTADRVAANSKSTLQKLSQTASRAGDGFHRQLEALELGGSGASFLGAAESALARFRGPAATPTSSAPSASSLGTQDAADGTQASRASSYYNWLQSKMKGTGLFANHPSPRAAPPSTLASAPPPSGLDMGLEPGAASGMGLDAAAVAASTGPLPPSYTAATSAPSWEEDEPFVIGNDVGDGGYSGDIGGGYGGTKGGAGAAEGSSPTGGGWEGGQAQQQLQQQDVQQQQQQEQRQPAQQEQQGMDQVLRLEENSSADQTNQQQQQQQQQQSVDAAGRDSTVPSGASGGNGAAGQEQQQQQQQQQQQLSGADKPPMFILGDDDDDESGGQK</sequence>